<keyword evidence="3" id="KW-0285">Flavoprotein</keyword>
<dbReference type="GO" id="GO:0016491">
    <property type="term" value="F:oxidoreductase activity"/>
    <property type="evidence" value="ECO:0007669"/>
    <property type="project" value="UniProtKB-KW"/>
</dbReference>
<dbReference type="InterPro" id="IPR006094">
    <property type="entry name" value="Oxid_FAD_bind_N"/>
</dbReference>
<reference evidence="7" key="1">
    <citation type="journal article" date="2020" name="Stud. Mycol.">
        <title>101 Dothideomycetes genomes: a test case for predicting lifestyles and emergence of pathogens.</title>
        <authorList>
            <person name="Haridas S."/>
            <person name="Albert R."/>
            <person name="Binder M."/>
            <person name="Bloem J."/>
            <person name="Labutti K."/>
            <person name="Salamov A."/>
            <person name="Andreopoulos B."/>
            <person name="Baker S."/>
            <person name="Barry K."/>
            <person name="Bills G."/>
            <person name="Bluhm B."/>
            <person name="Cannon C."/>
            <person name="Castanera R."/>
            <person name="Culley D."/>
            <person name="Daum C."/>
            <person name="Ezra D."/>
            <person name="Gonzalez J."/>
            <person name="Henrissat B."/>
            <person name="Kuo A."/>
            <person name="Liang C."/>
            <person name="Lipzen A."/>
            <person name="Lutzoni F."/>
            <person name="Magnuson J."/>
            <person name="Mondo S."/>
            <person name="Nolan M."/>
            <person name="Ohm R."/>
            <person name="Pangilinan J."/>
            <person name="Park H.-J."/>
            <person name="Ramirez L."/>
            <person name="Alfaro M."/>
            <person name="Sun H."/>
            <person name="Tritt A."/>
            <person name="Yoshinaga Y."/>
            <person name="Zwiers L.-H."/>
            <person name="Turgeon B."/>
            <person name="Goodwin S."/>
            <person name="Spatafora J."/>
            <person name="Crous P."/>
            <person name="Grigoriev I."/>
        </authorList>
    </citation>
    <scope>NUCLEOTIDE SEQUENCE</scope>
    <source>
        <strain evidence="7">CBS 113979</strain>
    </source>
</reference>
<dbReference type="InterPro" id="IPR050416">
    <property type="entry name" value="FAD-linked_Oxidoreductase"/>
</dbReference>
<dbReference type="EMBL" id="ML977173">
    <property type="protein sequence ID" value="KAF1983708.1"/>
    <property type="molecule type" value="Genomic_DNA"/>
</dbReference>
<dbReference type="GO" id="GO:0071949">
    <property type="term" value="F:FAD binding"/>
    <property type="evidence" value="ECO:0007669"/>
    <property type="project" value="InterPro"/>
</dbReference>
<evidence type="ECO:0000256" key="4">
    <source>
        <dbReference type="ARBA" id="ARBA00022827"/>
    </source>
</evidence>
<dbReference type="AlphaFoldDB" id="A0A6G1GSI2"/>
<evidence type="ECO:0000256" key="5">
    <source>
        <dbReference type="ARBA" id="ARBA00023002"/>
    </source>
</evidence>
<evidence type="ECO:0000256" key="3">
    <source>
        <dbReference type="ARBA" id="ARBA00022630"/>
    </source>
</evidence>
<dbReference type="InterPro" id="IPR012951">
    <property type="entry name" value="BBE"/>
</dbReference>
<name>A0A6G1GSI2_9PEZI</name>
<evidence type="ECO:0000256" key="2">
    <source>
        <dbReference type="ARBA" id="ARBA00005466"/>
    </source>
</evidence>
<keyword evidence="8" id="KW-1185">Reference proteome</keyword>
<accession>A0A6G1GSI2</accession>
<dbReference type="InterPro" id="IPR036318">
    <property type="entry name" value="FAD-bd_PCMH-like_sf"/>
</dbReference>
<dbReference type="InterPro" id="IPR016166">
    <property type="entry name" value="FAD-bd_PCMH"/>
</dbReference>
<dbReference type="Pfam" id="PF08031">
    <property type="entry name" value="BBE"/>
    <property type="match status" value="1"/>
</dbReference>
<comment type="cofactor">
    <cofactor evidence="1">
        <name>FAD</name>
        <dbReference type="ChEBI" id="CHEBI:57692"/>
    </cofactor>
</comment>
<protein>
    <submittedName>
        <fullName evidence="7">FAD-binding domain-containing protein</fullName>
    </submittedName>
</protein>
<dbReference type="SUPFAM" id="SSF56176">
    <property type="entry name" value="FAD-binding/transporter-associated domain-like"/>
    <property type="match status" value="1"/>
</dbReference>
<dbReference type="Gene3D" id="3.30.465.10">
    <property type="match status" value="2"/>
</dbReference>
<dbReference type="Pfam" id="PF01565">
    <property type="entry name" value="FAD_binding_4"/>
    <property type="match status" value="1"/>
</dbReference>
<keyword evidence="5" id="KW-0560">Oxidoreductase</keyword>
<dbReference type="OrthoDB" id="415825at2759"/>
<sequence>MPGYPSDVDWNALNSSVGGQLIRYTPMEKVCYEGTFNAAVCSAMVEGGSTYRYPEDPARVYTPYWTGYACPLPSGPNAKAPLAASDCQQGNYPDYVIAAKNEDDIVAGVKFAEKHNVRLIVKNTGHEFIGKNLGFGSLSIWTKALVGSKWTGNWTPSSNVTLVREQAGKQAAITFGPGFTGSAVTAEVEKHNQIIVGGADPSVGIGGGWFMGGGHGPYSNQYGLGADNVLELEVVTPTGEKVVANENSYPDLFWALRGGGPSTFGIVTKVTMKTYPKPIMNGALIMISPQPGSTDSYYDAVAYLLSQMNNFTDFGLSGYPYLNSKSYTAFLMAPGKTLEQVGAFLAPLSARLKSYPNVTVVTSPYPVMRNFKRTDTPFAAYNISMPLARGNTASFTMGSRLLSRSKLGEKAIPALKKMLLGTIGASDNAYILPYPNAGGQVAKNRVIDNGVNPAWRDASMHFIIDENVDYEGIPASYGRVMEKYLPLLEGLSQDGAAYINEGSRFEKDWKRTYYGGGKHYERLLEVKRKYDPRNTMWCFPCVGADVFEEGVDMKLYVK</sequence>
<dbReference type="PANTHER" id="PTHR42973:SF39">
    <property type="entry name" value="FAD-BINDING PCMH-TYPE DOMAIN-CONTAINING PROTEIN"/>
    <property type="match status" value="1"/>
</dbReference>
<evidence type="ECO:0000313" key="8">
    <source>
        <dbReference type="Proteomes" id="UP000800041"/>
    </source>
</evidence>
<proteinExistence type="inferred from homology"/>
<evidence type="ECO:0000259" key="6">
    <source>
        <dbReference type="PROSITE" id="PS51387"/>
    </source>
</evidence>
<dbReference type="Proteomes" id="UP000800041">
    <property type="component" value="Unassembled WGS sequence"/>
</dbReference>
<evidence type="ECO:0000256" key="1">
    <source>
        <dbReference type="ARBA" id="ARBA00001974"/>
    </source>
</evidence>
<gene>
    <name evidence="7" type="ORF">K402DRAFT_382493</name>
</gene>
<dbReference type="PROSITE" id="PS51387">
    <property type="entry name" value="FAD_PCMH"/>
    <property type="match status" value="1"/>
</dbReference>
<comment type="similarity">
    <text evidence="2">Belongs to the oxygen-dependent FAD-linked oxidoreductase family.</text>
</comment>
<feature type="domain" description="FAD-binding PCMH-type" evidence="6">
    <location>
        <begin position="89"/>
        <end position="277"/>
    </location>
</feature>
<dbReference type="PANTHER" id="PTHR42973">
    <property type="entry name" value="BINDING OXIDOREDUCTASE, PUTATIVE (AFU_ORTHOLOGUE AFUA_1G17690)-RELATED"/>
    <property type="match status" value="1"/>
</dbReference>
<dbReference type="InterPro" id="IPR016169">
    <property type="entry name" value="FAD-bd_PCMH_sub2"/>
</dbReference>
<keyword evidence="4" id="KW-0274">FAD</keyword>
<organism evidence="7 8">
    <name type="scientific">Aulographum hederae CBS 113979</name>
    <dbReference type="NCBI Taxonomy" id="1176131"/>
    <lineage>
        <taxon>Eukaryota</taxon>
        <taxon>Fungi</taxon>
        <taxon>Dikarya</taxon>
        <taxon>Ascomycota</taxon>
        <taxon>Pezizomycotina</taxon>
        <taxon>Dothideomycetes</taxon>
        <taxon>Pleosporomycetidae</taxon>
        <taxon>Aulographales</taxon>
        <taxon>Aulographaceae</taxon>
    </lineage>
</organism>
<evidence type="ECO:0000313" key="7">
    <source>
        <dbReference type="EMBL" id="KAF1983708.1"/>
    </source>
</evidence>